<protein>
    <recommendedName>
        <fullName evidence="4">Chromosome partitioning protein ParB</fullName>
    </recommendedName>
</protein>
<feature type="compositionally biased region" description="Pro residues" evidence="1">
    <location>
        <begin position="22"/>
        <end position="37"/>
    </location>
</feature>
<dbReference type="SUPFAM" id="SSF47598">
    <property type="entry name" value="Ribbon-helix-helix"/>
    <property type="match status" value="1"/>
</dbReference>
<comment type="caution">
    <text evidence="2">The sequence shown here is derived from an EMBL/GenBank/DDBJ whole genome shotgun (WGS) entry which is preliminary data.</text>
</comment>
<evidence type="ECO:0000256" key="1">
    <source>
        <dbReference type="SAM" id="MobiDB-lite"/>
    </source>
</evidence>
<dbReference type="Proteomes" id="UP000614714">
    <property type="component" value="Unassembled WGS sequence"/>
</dbReference>
<evidence type="ECO:0000313" key="2">
    <source>
        <dbReference type="EMBL" id="MBJ6751563.1"/>
    </source>
</evidence>
<organism evidence="2 3">
    <name type="scientific">Geomonas anaerohicana</name>
    <dbReference type="NCBI Taxonomy" id="2798583"/>
    <lineage>
        <taxon>Bacteria</taxon>
        <taxon>Pseudomonadati</taxon>
        <taxon>Thermodesulfobacteriota</taxon>
        <taxon>Desulfuromonadia</taxon>
        <taxon>Geobacterales</taxon>
        <taxon>Geobacteraceae</taxon>
        <taxon>Geomonas</taxon>
    </lineage>
</organism>
<dbReference type="RefSeq" id="WP_199390038.1">
    <property type="nucleotide sequence ID" value="NZ_JAEMHL010000008.1"/>
</dbReference>
<sequence length="125" mass="13275">MSDLENQMGLFELAGIVETPTPQAPPAAVPAPAPAPKPEPKARPTQSRQAVTVSPAPKADAPARGSKRGRLPKGAVKAVSGLVPEGDVRLTANIRQDLHLKLKIASAYRRITIGEIIEELVEKYV</sequence>
<dbReference type="Gene3D" id="1.10.1220.10">
    <property type="entry name" value="Met repressor-like"/>
    <property type="match status" value="1"/>
</dbReference>
<keyword evidence="3" id="KW-1185">Reference proteome</keyword>
<evidence type="ECO:0000313" key="3">
    <source>
        <dbReference type="Proteomes" id="UP000614714"/>
    </source>
</evidence>
<gene>
    <name evidence="2" type="ORF">JFN91_15215</name>
</gene>
<accession>A0ABS0YH25</accession>
<dbReference type="EMBL" id="JAEMHL010000008">
    <property type="protein sequence ID" value="MBJ6751563.1"/>
    <property type="molecule type" value="Genomic_DNA"/>
</dbReference>
<evidence type="ECO:0008006" key="4">
    <source>
        <dbReference type="Google" id="ProtNLM"/>
    </source>
</evidence>
<reference evidence="2 3" key="1">
    <citation type="submission" date="2020-12" db="EMBL/GenBank/DDBJ databases">
        <title>Geomonas sp. Red421, isolated from paddy soil.</title>
        <authorList>
            <person name="Xu Z."/>
            <person name="Zhang Z."/>
            <person name="Masuda Y."/>
            <person name="Itoh H."/>
            <person name="Senoo K."/>
        </authorList>
    </citation>
    <scope>NUCLEOTIDE SEQUENCE [LARGE SCALE GENOMIC DNA]</scope>
    <source>
        <strain evidence="2 3">Red421</strain>
    </source>
</reference>
<dbReference type="InterPro" id="IPR010985">
    <property type="entry name" value="Ribbon_hlx_hlx"/>
</dbReference>
<proteinExistence type="predicted"/>
<dbReference type="InterPro" id="IPR013321">
    <property type="entry name" value="Arc_rbn_hlx_hlx"/>
</dbReference>
<name>A0ABS0YH25_9BACT</name>
<feature type="region of interest" description="Disordered" evidence="1">
    <location>
        <begin position="1"/>
        <end position="73"/>
    </location>
</feature>